<dbReference type="PANTHER" id="PTHR12905">
    <property type="entry name" value="METALLOPHOSPHOESTERASE"/>
    <property type="match status" value="1"/>
</dbReference>
<keyword evidence="4" id="KW-1185">Reference proteome</keyword>
<name>A0A8K0PCE8_9PEZI</name>
<accession>A0A8K0PCE8</accession>
<evidence type="ECO:0000313" key="3">
    <source>
        <dbReference type="EMBL" id="KAG8623477.1"/>
    </source>
</evidence>
<dbReference type="InterPro" id="IPR029052">
    <property type="entry name" value="Metallo-depent_PP-like"/>
</dbReference>
<gene>
    <name evidence="3" type="ORF">KVT40_008453</name>
</gene>
<dbReference type="EMBL" id="JAESVG020000010">
    <property type="protein sequence ID" value="KAG8623477.1"/>
    <property type="molecule type" value="Genomic_DNA"/>
</dbReference>
<dbReference type="PANTHER" id="PTHR12905:SF0">
    <property type="entry name" value="CALCINEURIN-LIKE PHOSPHOESTERASE DOMAIN-CONTAINING PROTEIN"/>
    <property type="match status" value="1"/>
</dbReference>
<feature type="domain" description="Calcineurin-like phosphoesterase" evidence="2">
    <location>
        <begin position="9"/>
        <end position="213"/>
    </location>
</feature>
<dbReference type="InterPro" id="IPR051693">
    <property type="entry name" value="UPF0046_metallophosphoest"/>
</dbReference>
<feature type="compositionally biased region" description="Basic and acidic residues" evidence="1">
    <location>
        <begin position="403"/>
        <end position="422"/>
    </location>
</feature>
<dbReference type="OrthoDB" id="630188at2759"/>
<reference evidence="3" key="1">
    <citation type="submission" date="2021-07" db="EMBL/GenBank/DDBJ databases">
        <title>Elsinoe batatas strain:CRI-CJ2 Genome sequencing and assembly.</title>
        <authorList>
            <person name="Huang L."/>
        </authorList>
    </citation>
    <scope>NUCLEOTIDE SEQUENCE</scope>
    <source>
        <strain evidence="3">CRI-CJ2</strain>
    </source>
</reference>
<dbReference type="Proteomes" id="UP000809789">
    <property type="component" value="Unassembled WGS sequence"/>
</dbReference>
<dbReference type="GO" id="GO:0016787">
    <property type="term" value="F:hydrolase activity"/>
    <property type="evidence" value="ECO:0007669"/>
    <property type="project" value="InterPro"/>
</dbReference>
<dbReference type="CDD" id="cd07379">
    <property type="entry name" value="MPP_239FB"/>
    <property type="match status" value="1"/>
</dbReference>
<dbReference type="InterPro" id="IPR004843">
    <property type="entry name" value="Calcineurin-like_PHP"/>
</dbReference>
<feature type="region of interest" description="Disordered" evidence="1">
    <location>
        <begin position="369"/>
        <end position="422"/>
    </location>
</feature>
<organism evidence="3 4">
    <name type="scientific">Elsinoe batatas</name>
    <dbReference type="NCBI Taxonomy" id="2601811"/>
    <lineage>
        <taxon>Eukaryota</taxon>
        <taxon>Fungi</taxon>
        <taxon>Dikarya</taxon>
        <taxon>Ascomycota</taxon>
        <taxon>Pezizomycotina</taxon>
        <taxon>Dothideomycetes</taxon>
        <taxon>Dothideomycetidae</taxon>
        <taxon>Myriangiales</taxon>
        <taxon>Elsinoaceae</taxon>
        <taxon>Elsinoe</taxon>
    </lineage>
</organism>
<proteinExistence type="predicted"/>
<evidence type="ECO:0000256" key="1">
    <source>
        <dbReference type="SAM" id="MobiDB-lite"/>
    </source>
</evidence>
<protein>
    <recommendedName>
        <fullName evidence="2">Calcineurin-like phosphoesterase domain-containing protein</fullName>
    </recommendedName>
</protein>
<dbReference type="Gene3D" id="3.60.21.10">
    <property type="match status" value="1"/>
</dbReference>
<evidence type="ECO:0000259" key="2">
    <source>
        <dbReference type="Pfam" id="PF00149"/>
    </source>
</evidence>
<dbReference type="SUPFAM" id="SSF56300">
    <property type="entry name" value="Metallo-dependent phosphatases"/>
    <property type="match status" value="1"/>
</dbReference>
<comment type="caution">
    <text evidence="3">The sequence shown here is derived from an EMBL/GenBank/DDBJ whole genome shotgun (WGS) entry which is preliminary data.</text>
</comment>
<sequence>MPSSSVPTRFYIISDTHGETLPSSYLPTASIKVDVAIHCGDLTDESKLSEFRTSLEMLKTISAPLKLVIAGNHDFTLDIPMFKKKIAEVQPPLSQDLVEEEYGCYGQVQDLFTAAKQEGIVFLDEGVHSFTLANGAKLTVYASPNTPSTNDWGFQYHPDEDHEWNIGNADVVVTHGPPLGILDRVDKRLGSVSLFHAIEKSRPLLHCFGHIHSNWGAKLMAWKNDIVDPTHFTAFDNDESSTIHTLATLSPGKYDTPEIKEEKLSIYQALEQTGSCTTSHCSSDSRLLRRGQDTLFVNAAMQGTLERPWQLPWIVDLELPRTGPELPGAGTEKPEAAPVLPEATPVLTEVQPDTSESVLISSEAGYVPPQASTDSLQDDLILPQKSLPLPGALSQTGTRKRGRMTDEGPVKRQRLEERDGSD</sequence>
<dbReference type="Pfam" id="PF00149">
    <property type="entry name" value="Metallophos"/>
    <property type="match status" value="1"/>
</dbReference>
<evidence type="ECO:0000313" key="4">
    <source>
        <dbReference type="Proteomes" id="UP000809789"/>
    </source>
</evidence>
<dbReference type="AlphaFoldDB" id="A0A8K0PCE8"/>